<evidence type="ECO:0000313" key="12">
    <source>
        <dbReference type="Proteomes" id="UP000016933"/>
    </source>
</evidence>
<evidence type="ECO:0000256" key="10">
    <source>
        <dbReference type="SAM" id="Phobius"/>
    </source>
</evidence>
<evidence type="ECO:0000256" key="1">
    <source>
        <dbReference type="ARBA" id="ARBA00004141"/>
    </source>
</evidence>
<comment type="subcellular location">
    <subcellularLocation>
        <location evidence="1">Membrane</location>
        <topology evidence="1">Multi-pass membrane protein</topology>
    </subcellularLocation>
</comment>
<dbReference type="Gene3D" id="1.20.120.1760">
    <property type="match status" value="1"/>
</dbReference>
<evidence type="ECO:0000313" key="11">
    <source>
        <dbReference type="EMBL" id="EME48052.1"/>
    </source>
</evidence>
<dbReference type="Proteomes" id="UP000016933">
    <property type="component" value="Unassembled WGS sequence"/>
</dbReference>
<keyword evidence="5" id="KW-0443">Lipid metabolism</keyword>
<dbReference type="EMBL" id="KB446536">
    <property type="protein sequence ID" value="EME48052.1"/>
    <property type="molecule type" value="Genomic_DNA"/>
</dbReference>
<evidence type="ECO:0000256" key="6">
    <source>
        <dbReference type="ARBA" id="ARBA00023136"/>
    </source>
</evidence>
<gene>
    <name evidence="11" type="ORF">DOTSEDRAFT_69849</name>
</gene>
<sequence length="300" mass="33587">MVQDVIEEPSLRQTNRHANGRPVNGKPRGPVIQESDETDENIFLFVPNLIGYSRIVLALASLYFMPLHPRRCSFLYSISCLLDAADGIAARKYEQSTRFGAVLDMVTDRCTTTCLLVFLATAKPAYSMIFQGLISLDLASHYMHMYATLVMGGQTQSHKNVDAKRSYIMNLYYTNKIVLFIACALNELFFIALYLLCFSSPIITPALIRPQSPTTPISPEPSFLFPSPFSAGAMELARANKMDSTVPWILTIASAPVMLFKQWVNIIQLVKASKWLAEGDRKDRKKLGLPRRRGGAKKNL</sequence>
<feature type="transmembrane region" description="Helical" evidence="10">
    <location>
        <begin position="177"/>
        <end position="196"/>
    </location>
</feature>
<dbReference type="Pfam" id="PF01066">
    <property type="entry name" value="CDP-OH_P_transf"/>
    <property type="match status" value="1"/>
</dbReference>
<dbReference type="PANTHER" id="PTHR15362">
    <property type="entry name" value="PHOSPHATIDYLINOSITOL SYNTHASE"/>
    <property type="match status" value="1"/>
</dbReference>
<evidence type="ECO:0000256" key="2">
    <source>
        <dbReference type="ARBA" id="ARBA00022679"/>
    </source>
</evidence>
<dbReference type="GO" id="GO:0006661">
    <property type="term" value="P:phosphatidylinositol biosynthetic process"/>
    <property type="evidence" value="ECO:0007669"/>
    <property type="project" value="TreeGrafter"/>
</dbReference>
<dbReference type="GO" id="GO:0016020">
    <property type="term" value="C:membrane"/>
    <property type="evidence" value="ECO:0007669"/>
    <property type="project" value="UniProtKB-SubCell"/>
</dbReference>
<reference evidence="11 12" key="2">
    <citation type="journal article" date="2012" name="PLoS Pathog.">
        <title>Diverse lifestyles and strategies of plant pathogenesis encoded in the genomes of eighteen Dothideomycetes fungi.</title>
        <authorList>
            <person name="Ohm R.A."/>
            <person name="Feau N."/>
            <person name="Henrissat B."/>
            <person name="Schoch C.L."/>
            <person name="Horwitz B.A."/>
            <person name="Barry K.W."/>
            <person name="Condon B.J."/>
            <person name="Copeland A.C."/>
            <person name="Dhillon B."/>
            <person name="Glaser F."/>
            <person name="Hesse C.N."/>
            <person name="Kosti I."/>
            <person name="LaButti K."/>
            <person name="Lindquist E.A."/>
            <person name="Lucas S."/>
            <person name="Salamov A.A."/>
            <person name="Bradshaw R.E."/>
            <person name="Ciuffetti L."/>
            <person name="Hamelin R.C."/>
            <person name="Kema G.H.J."/>
            <person name="Lawrence C."/>
            <person name="Scott J.A."/>
            <person name="Spatafora J.W."/>
            <person name="Turgeon B.G."/>
            <person name="de Wit P.J.G.M."/>
            <person name="Zhong S."/>
            <person name="Goodwin S.B."/>
            <person name="Grigoriev I.V."/>
        </authorList>
    </citation>
    <scope>NUCLEOTIDE SEQUENCE [LARGE SCALE GENOMIC DNA]</scope>
    <source>
        <strain evidence="12">NZE10 / CBS 128990</strain>
    </source>
</reference>
<dbReference type="PROSITE" id="PS00379">
    <property type="entry name" value="CDP_ALCOHOL_P_TRANSF"/>
    <property type="match status" value="1"/>
</dbReference>
<keyword evidence="4 10" id="KW-1133">Transmembrane helix</keyword>
<keyword evidence="12" id="KW-1185">Reference proteome</keyword>
<dbReference type="GO" id="GO:0003881">
    <property type="term" value="F:CDP-diacylglycerol-inositol 3-phosphatidyltransferase activity"/>
    <property type="evidence" value="ECO:0007669"/>
    <property type="project" value="TreeGrafter"/>
</dbReference>
<organism evidence="11 12">
    <name type="scientific">Dothistroma septosporum (strain NZE10 / CBS 128990)</name>
    <name type="common">Red band needle blight fungus</name>
    <name type="synonym">Mycosphaerella pini</name>
    <dbReference type="NCBI Taxonomy" id="675120"/>
    <lineage>
        <taxon>Eukaryota</taxon>
        <taxon>Fungi</taxon>
        <taxon>Dikarya</taxon>
        <taxon>Ascomycota</taxon>
        <taxon>Pezizomycotina</taxon>
        <taxon>Dothideomycetes</taxon>
        <taxon>Dothideomycetidae</taxon>
        <taxon>Mycosphaerellales</taxon>
        <taxon>Mycosphaerellaceae</taxon>
        <taxon>Dothistroma</taxon>
    </lineage>
</organism>
<evidence type="ECO:0000256" key="7">
    <source>
        <dbReference type="ARBA" id="ARBA00023264"/>
    </source>
</evidence>
<dbReference type="FunFam" id="1.20.120.1760:FF:000011">
    <property type="entry name" value="Cdp-diacylglycerol-inositol 3-phosphatidyltransferase pis"/>
    <property type="match status" value="1"/>
</dbReference>
<evidence type="ECO:0000256" key="5">
    <source>
        <dbReference type="ARBA" id="ARBA00023098"/>
    </source>
</evidence>
<feature type="region of interest" description="Disordered" evidence="9">
    <location>
        <begin position="1"/>
        <end position="33"/>
    </location>
</feature>
<evidence type="ECO:0008006" key="13">
    <source>
        <dbReference type="Google" id="ProtNLM"/>
    </source>
</evidence>
<dbReference type="GO" id="GO:0005794">
    <property type="term" value="C:Golgi apparatus"/>
    <property type="evidence" value="ECO:0007669"/>
    <property type="project" value="TreeGrafter"/>
</dbReference>
<keyword evidence="7" id="KW-1208">Phospholipid metabolism</keyword>
<feature type="transmembrane region" description="Helical" evidence="10">
    <location>
        <begin position="42"/>
        <end position="65"/>
    </location>
</feature>
<accession>N1PXA6</accession>
<name>N1PXA6_DOTSN</name>
<evidence type="ECO:0000256" key="4">
    <source>
        <dbReference type="ARBA" id="ARBA00022989"/>
    </source>
</evidence>
<dbReference type="OMA" id="GISFPIM"/>
<reference evidence="12" key="1">
    <citation type="journal article" date="2012" name="PLoS Genet.">
        <title>The genomes of the fungal plant pathogens Cladosporium fulvum and Dothistroma septosporum reveal adaptation to different hosts and lifestyles but also signatures of common ancestry.</title>
        <authorList>
            <person name="de Wit P.J.G.M."/>
            <person name="van der Burgt A."/>
            <person name="Oekmen B."/>
            <person name="Stergiopoulos I."/>
            <person name="Abd-Elsalam K.A."/>
            <person name="Aerts A.L."/>
            <person name="Bahkali A.H."/>
            <person name="Beenen H.G."/>
            <person name="Chettri P."/>
            <person name="Cox M.P."/>
            <person name="Datema E."/>
            <person name="de Vries R.P."/>
            <person name="Dhillon B."/>
            <person name="Ganley A.R."/>
            <person name="Griffiths S.A."/>
            <person name="Guo Y."/>
            <person name="Hamelin R.C."/>
            <person name="Henrissat B."/>
            <person name="Kabir M.S."/>
            <person name="Jashni M.K."/>
            <person name="Kema G."/>
            <person name="Klaubauf S."/>
            <person name="Lapidus A."/>
            <person name="Levasseur A."/>
            <person name="Lindquist E."/>
            <person name="Mehrabi R."/>
            <person name="Ohm R.A."/>
            <person name="Owen T.J."/>
            <person name="Salamov A."/>
            <person name="Schwelm A."/>
            <person name="Schijlen E."/>
            <person name="Sun H."/>
            <person name="van den Burg H.A."/>
            <person name="van Ham R.C.H.J."/>
            <person name="Zhang S."/>
            <person name="Goodwin S.B."/>
            <person name="Grigoriev I.V."/>
            <person name="Collemare J."/>
            <person name="Bradshaw R.E."/>
        </authorList>
    </citation>
    <scope>NUCLEOTIDE SEQUENCE [LARGE SCALE GENOMIC DNA]</scope>
    <source>
        <strain evidence="12">NZE10 / CBS 128990</strain>
    </source>
</reference>
<dbReference type="eggNOG" id="KOG3240">
    <property type="taxonomic scope" value="Eukaryota"/>
</dbReference>
<dbReference type="HOGENOM" id="CLU_067602_0_1_1"/>
<dbReference type="STRING" id="675120.N1PXA6"/>
<proteinExistence type="inferred from homology"/>
<keyword evidence="3 10" id="KW-0812">Transmembrane</keyword>
<dbReference type="InterPro" id="IPR048254">
    <property type="entry name" value="CDP_ALCOHOL_P_TRANSF_CS"/>
</dbReference>
<keyword evidence="6 10" id="KW-0472">Membrane</keyword>
<dbReference type="InterPro" id="IPR000462">
    <property type="entry name" value="CDP-OH_P_trans"/>
</dbReference>
<dbReference type="PANTHER" id="PTHR15362:SF4">
    <property type="entry name" value="CDP-DIACYLGLYCEROL--INOSITOL 3-PHOSPHATIDYLTRANSFERASE"/>
    <property type="match status" value="1"/>
</dbReference>
<dbReference type="OrthoDB" id="10251079at2759"/>
<dbReference type="AlphaFoldDB" id="N1PXA6"/>
<keyword evidence="2 8" id="KW-0808">Transferase</keyword>
<protein>
    <recommendedName>
        <fullName evidence="13">CDP-diacylglycerol--inositol 3-phosphatidyltransferase</fullName>
    </recommendedName>
</protein>
<comment type="similarity">
    <text evidence="8">Belongs to the CDP-alcohol phosphatidyltransferase class-I family.</text>
</comment>
<evidence type="ECO:0000256" key="8">
    <source>
        <dbReference type="RuleBase" id="RU003750"/>
    </source>
</evidence>
<evidence type="ECO:0000256" key="3">
    <source>
        <dbReference type="ARBA" id="ARBA00022692"/>
    </source>
</evidence>
<dbReference type="InterPro" id="IPR043130">
    <property type="entry name" value="CDP-OH_PTrfase_TM_dom"/>
</dbReference>
<evidence type="ECO:0000256" key="9">
    <source>
        <dbReference type="SAM" id="MobiDB-lite"/>
    </source>
</evidence>